<reference evidence="1 2" key="1">
    <citation type="journal article" date="2018" name="Nat. Ecol. Evol.">
        <title>Shark genomes provide insights into elasmobranch evolution and the origin of vertebrates.</title>
        <authorList>
            <person name="Hara Y"/>
            <person name="Yamaguchi K"/>
            <person name="Onimaru K"/>
            <person name="Kadota M"/>
            <person name="Koyanagi M"/>
            <person name="Keeley SD"/>
            <person name="Tatsumi K"/>
            <person name="Tanaka K"/>
            <person name="Motone F"/>
            <person name="Kageyama Y"/>
            <person name="Nozu R"/>
            <person name="Adachi N"/>
            <person name="Nishimura O"/>
            <person name="Nakagawa R"/>
            <person name="Tanegashima C"/>
            <person name="Kiyatake I"/>
            <person name="Matsumoto R"/>
            <person name="Murakumo K"/>
            <person name="Nishida K"/>
            <person name="Terakita A"/>
            <person name="Kuratani S"/>
            <person name="Sato K"/>
            <person name="Hyodo S Kuraku.S."/>
        </authorList>
    </citation>
    <scope>NUCLEOTIDE SEQUENCE [LARGE SCALE GENOMIC DNA]</scope>
</reference>
<proteinExistence type="predicted"/>
<accession>A0A401TT85</accession>
<evidence type="ECO:0000313" key="1">
    <source>
        <dbReference type="EMBL" id="GCC45853.1"/>
    </source>
</evidence>
<name>A0A401TT85_CHIPU</name>
<evidence type="ECO:0000313" key="2">
    <source>
        <dbReference type="Proteomes" id="UP000287033"/>
    </source>
</evidence>
<comment type="caution">
    <text evidence="1">The sequence shown here is derived from an EMBL/GenBank/DDBJ whole genome shotgun (WGS) entry which is preliminary data.</text>
</comment>
<keyword evidence="2" id="KW-1185">Reference proteome</keyword>
<gene>
    <name evidence="1" type="ORF">chiPu_0030069</name>
</gene>
<dbReference type="Proteomes" id="UP000287033">
    <property type="component" value="Unassembled WGS sequence"/>
</dbReference>
<protein>
    <submittedName>
        <fullName evidence="1">Uncharacterized protein</fullName>
    </submittedName>
</protein>
<dbReference type="AlphaFoldDB" id="A0A401TT85"/>
<organism evidence="1 2">
    <name type="scientific">Chiloscyllium punctatum</name>
    <name type="common">Brownbanded bambooshark</name>
    <name type="synonym">Hemiscyllium punctatum</name>
    <dbReference type="NCBI Taxonomy" id="137246"/>
    <lineage>
        <taxon>Eukaryota</taxon>
        <taxon>Metazoa</taxon>
        <taxon>Chordata</taxon>
        <taxon>Craniata</taxon>
        <taxon>Vertebrata</taxon>
        <taxon>Chondrichthyes</taxon>
        <taxon>Elasmobranchii</taxon>
        <taxon>Galeomorphii</taxon>
        <taxon>Galeoidea</taxon>
        <taxon>Orectolobiformes</taxon>
        <taxon>Hemiscylliidae</taxon>
        <taxon>Chiloscyllium</taxon>
    </lineage>
</organism>
<sequence>MGTVQCLREGVTYIVDLLLEFSLGFGQAVDLVLLTLEIIQGLLMSFLESSLLLRQLHDGVIQTRHLLRQILHLTETSRIVTGTVG</sequence>
<dbReference type="EMBL" id="BEZZ01173887">
    <property type="protein sequence ID" value="GCC45853.1"/>
    <property type="molecule type" value="Genomic_DNA"/>
</dbReference>